<feature type="transmembrane region" description="Helical" evidence="1">
    <location>
        <begin position="119"/>
        <end position="140"/>
    </location>
</feature>
<feature type="transmembrane region" description="Helical" evidence="1">
    <location>
        <begin position="244"/>
        <end position="266"/>
    </location>
</feature>
<reference evidence="2 3" key="1">
    <citation type="submission" date="2020-06" db="EMBL/GenBank/DDBJ databases">
        <authorList>
            <person name="Kang J."/>
        </authorList>
    </citation>
    <scope>NUCLEOTIDE SEQUENCE [LARGE SCALE GENOMIC DNA]</scope>
    <source>
        <strain evidence="2 3">DCY120</strain>
    </source>
</reference>
<keyword evidence="1" id="KW-0812">Transmembrane</keyword>
<accession>A0A850R9F8</accession>
<gene>
    <name evidence="2" type="ORF">HU830_08480</name>
</gene>
<dbReference type="PANTHER" id="PTHR33989:SF4">
    <property type="entry name" value="PTS SYSTEM N,N'-DIACETYLCHITOBIOSE-SPECIFIC EIIC COMPONENT"/>
    <property type="match status" value="1"/>
</dbReference>
<evidence type="ECO:0000313" key="2">
    <source>
        <dbReference type="EMBL" id="NVY97155.1"/>
    </source>
</evidence>
<keyword evidence="1" id="KW-1133">Transmembrane helix</keyword>
<feature type="transmembrane region" description="Helical" evidence="1">
    <location>
        <begin position="348"/>
        <end position="368"/>
    </location>
</feature>
<dbReference type="GO" id="GO:1902815">
    <property type="term" value="P:N,N'-diacetylchitobiose import"/>
    <property type="evidence" value="ECO:0007669"/>
    <property type="project" value="TreeGrafter"/>
</dbReference>
<keyword evidence="1" id="KW-0472">Membrane</keyword>
<comment type="caution">
    <text evidence="2">The sequence shown here is derived from an EMBL/GenBank/DDBJ whole genome shotgun (WGS) entry which is preliminary data.</text>
</comment>
<dbReference type="PANTHER" id="PTHR33989">
    <property type="match status" value="1"/>
</dbReference>
<feature type="transmembrane region" description="Helical" evidence="1">
    <location>
        <begin position="67"/>
        <end position="87"/>
    </location>
</feature>
<dbReference type="AlphaFoldDB" id="A0A850R9F8"/>
<feature type="transmembrane region" description="Helical" evidence="1">
    <location>
        <begin position="278"/>
        <end position="305"/>
    </location>
</feature>
<sequence>MTKFWQLISQRYFSFAQQLQLSFAKIYPLVLMDTYLHLIRLTCLTPNGFFVQIFHLPLLQGPWARNISTIINLLELLIMCFLGYVLTEQWRPQTKYLNSLNTILILIINSWNFNPELKFSFKVPVFCLVIIISYSVARIWPLIPGKFLPLTCSLISGYLLNLLRSSTFLTSLPGISTSSRHINWSAVAPLAGIRNLAAWMGLIDPFSSNSQYINSPKATANLAQALSKKSLQNLPYPINIHSVYTSYAFLGGVGGTLGLIIALYLLKQNRLVLENIFLCSFGFNAPLLIGLPLLFNPFLLIPFILSPLVSMGIGACFINFGWAPPAVYQVFAGTPNWLVNFLGTNGNWASLIATILAIACSTAIYYPFIKFEVQHERTSLDPNLS</sequence>
<proteinExistence type="predicted"/>
<dbReference type="RefSeq" id="WP_176943321.1">
    <property type="nucleotide sequence ID" value="NZ_JABZEC010000011.1"/>
</dbReference>
<evidence type="ECO:0000256" key="1">
    <source>
        <dbReference type="SAM" id="Phobius"/>
    </source>
</evidence>
<organism evidence="2 3">
    <name type="scientific">Bombilactobacillus apium</name>
    <dbReference type="NCBI Taxonomy" id="2675299"/>
    <lineage>
        <taxon>Bacteria</taxon>
        <taxon>Bacillati</taxon>
        <taxon>Bacillota</taxon>
        <taxon>Bacilli</taxon>
        <taxon>Lactobacillales</taxon>
        <taxon>Lactobacillaceae</taxon>
        <taxon>Bombilactobacillus</taxon>
    </lineage>
</organism>
<dbReference type="InterPro" id="IPR051088">
    <property type="entry name" value="PTS_Sugar-EIIC/EIIB"/>
</dbReference>
<protein>
    <submittedName>
        <fullName evidence="2">Uncharacterized protein</fullName>
    </submittedName>
</protein>
<keyword evidence="3" id="KW-1185">Reference proteome</keyword>
<dbReference type="GO" id="GO:0005886">
    <property type="term" value="C:plasma membrane"/>
    <property type="evidence" value="ECO:0007669"/>
    <property type="project" value="TreeGrafter"/>
</dbReference>
<dbReference type="EMBL" id="JABZEC010000011">
    <property type="protein sequence ID" value="NVY97155.1"/>
    <property type="molecule type" value="Genomic_DNA"/>
</dbReference>
<dbReference type="Proteomes" id="UP000563523">
    <property type="component" value="Unassembled WGS sequence"/>
</dbReference>
<name>A0A850R9F8_9LACO</name>
<evidence type="ECO:0000313" key="3">
    <source>
        <dbReference type="Proteomes" id="UP000563523"/>
    </source>
</evidence>